<name>A0A0G0AUJ1_9BACT</name>
<proteinExistence type="predicted"/>
<dbReference type="EMBL" id="LBOG01000003">
    <property type="protein sequence ID" value="KKP30330.1"/>
    <property type="molecule type" value="Genomic_DNA"/>
</dbReference>
<keyword evidence="1" id="KW-0812">Transmembrane</keyword>
<keyword evidence="1" id="KW-0472">Membrane</keyword>
<keyword evidence="1" id="KW-1133">Transmembrane helix</keyword>
<reference evidence="2 3" key="1">
    <citation type="journal article" date="2015" name="Nature">
        <title>rRNA introns, odd ribosomes, and small enigmatic genomes across a large radiation of phyla.</title>
        <authorList>
            <person name="Brown C.T."/>
            <person name="Hug L.A."/>
            <person name="Thomas B.C."/>
            <person name="Sharon I."/>
            <person name="Castelle C.J."/>
            <person name="Singh A."/>
            <person name="Wilkins M.J."/>
            <person name="Williams K.H."/>
            <person name="Banfield J.F."/>
        </authorList>
    </citation>
    <scope>NUCLEOTIDE SEQUENCE [LARGE SCALE GENOMIC DNA]</scope>
</reference>
<gene>
    <name evidence="2" type="ORF">UR19_C0003G0166</name>
</gene>
<evidence type="ECO:0000256" key="1">
    <source>
        <dbReference type="SAM" id="Phobius"/>
    </source>
</evidence>
<dbReference type="AlphaFoldDB" id="A0A0G0AUJ1"/>
<evidence type="ECO:0000313" key="2">
    <source>
        <dbReference type="EMBL" id="KKP30330.1"/>
    </source>
</evidence>
<accession>A0A0G0AUJ1</accession>
<evidence type="ECO:0000313" key="3">
    <source>
        <dbReference type="Proteomes" id="UP000034934"/>
    </source>
</evidence>
<comment type="caution">
    <text evidence="2">The sequence shown here is derived from an EMBL/GenBank/DDBJ whole genome shotgun (WGS) entry which is preliminary data.</text>
</comment>
<feature type="transmembrane region" description="Helical" evidence="1">
    <location>
        <begin position="21"/>
        <end position="45"/>
    </location>
</feature>
<dbReference type="Proteomes" id="UP000034934">
    <property type="component" value="Unassembled WGS sequence"/>
</dbReference>
<organism evidence="2 3">
    <name type="scientific">Candidatus Nomurabacteria bacterium GW2011_GWF1_31_48</name>
    <dbReference type="NCBI Taxonomy" id="1618767"/>
    <lineage>
        <taxon>Bacteria</taxon>
        <taxon>Candidatus Nomuraibacteriota</taxon>
    </lineage>
</organism>
<protein>
    <submittedName>
        <fullName evidence="2">Uncharacterized protein</fullName>
    </submittedName>
</protein>
<sequence>MINLIPIEKKKGMYKDFYFRIVIVLFLMLGLSFSVASVAILPSYIISSVERNSIDEKLNIQENEAIPIPDQNTLNAVEDLKNKLSSIENIKENKLVFSQKVINEIIFKKTPIIKIIEISYQNDIQTGENISIRGIAPSREALLLFRRALEDNIAFSKVNLPISNFIKGSNIKFYLSLIPS</sequence>